<organism evidence="1 2">
    <name type="scientific">Diversispora epigaea</name>
    <dbReference type="NCBI Taxonomy" id="1348612"/>
    <lineage>
        <taxon>Eukaryota</taxon>
        <taxon>Fungi</taxon>
        <taxon>Fungi incertae sedis</taxon>
        <taxon>Mucoromycota</taxon>
        <taxon>Glomeromycotina</taxon>
        <taxon>Glomeromycetes</taxon>
        <taxon>Diversisporales</taxon>
        <taxon>Diversisporaceae</taxon>
        <taxon>Diversispora</taxon>
    </lineage>
</organism>
<dbReference type="Proteomes" id="UP000266861">
    <property type="component" value="Unassembled WGS sequence"/>
</dbReference>
<dbReference type="OrthoDB" id="2400221at2759"/>
<dbReference type="AlphaFoldDB" id="A0A397IHF6"/>
<accession>A0A397IHF6</accession>
<name>A0A397IHF6_9GLOM</name>
<dbReference type="EMBL" id="PQFF01000215">
    <property type="protein sequence ID" value="RHZ73206.1"/>
    <property type="molecule type" value="Genomic_DNA"/>
</dbReference>
<reference evidence="1 2" key="1">
    <citation type="submission" date="2018-08" db="EMBL/GenBank/DDBJ databases">
        <title>Genome and evolution of the arbuscular mycorrhizal fungus Diversispora epigaea (formerly Glomus versiforme) and its bacterial endosymbionts.</title>
        <authorList>
            <person name="Sun X."/>
            <person name="Fei Z."/>
            <person name="Harrison M."/>
        </authorList>
    </citation>
    <scope>NUCLEOTIDE SEQUENCE [LARGE SCALE GENOMIC DNA]</scope>
    <source>
        <strain evidence="1 2">IT104</strain>
    </source>
</reference>
<comment type="caution">
    <text evidence="1">The sequence shown here is derived from an EMBL/GenBank/DDBJ whole genome shotgun (WGS) entry which is preliminary data.</text>
</comment>
<proteinExistence type="predicted"/>
<evidence type="ECO:0000313" key="2">
    <source>
        <dbReference type="Proteomes" id="UP000266861"/>
    </source>
</evidence>
<gene>
    <name evidence="1" type="ORF">Glove_232g74</name>
</gene>
<keyword evidence="2" id="KW-1185">Reference proteome</keyword>
<evidence type="ECO:0000313" key="1">
    <source>
        <dbReference type="EMBL" id="RHZ73206.1"/>
    </source>
</evidence>
<sequence>MQTENPVELLFVSQEFIRSIEEPCSVNLRVVKSYQIDEVLDYSLNNRPRRQKKTRYQNNDSTQLQFRCYVLALALCYQL</sequence>
<protein>
    <submittedName>
        <fullName evidence="1">Uncharacterized protein</fullName>
    </submittedName>
</protein>